<evidence type="ECO:0000313" key="2">
    <source>
        <dbReference type="EMBL" id="WZW98909.1"/>
    </source>
</evidence>
<feature type="region of interest" description="Disordered" evidence="1">
    <location>
        <begin position="1"/>
        <end position="61"/>
    </location>
</feature>
<dbReference type="InterPro" id="IPR023869">
    <property type="entry name" value="tRNA_Adeno_NH3ase_assoc_put"/>
</dbReference>
<accession>A0ABZ3C9N1</accession>
<evidence type="ECO:0000313" key="3">
    <source>
        <dbReference type="Proteomes" id="UP001434337"/>
    </source>
</evidence>
<evidence type="ECO:0000256" key="1">
    <source>
        <dbReference type="SAM" id="MobiDB-lite"/>
    </source>
</evidence>
<feature type="compositionally biased region" description="Acidic residues" evidence="1">
    <location>
        <begin position="1"/>
        <end position="11"/>
    </location>
</feature>
<feature type="compositionally biased region" description="Acidic residues" evidence="1">
    <location>
        <begin position="23"/>
        <end position="61"/>
    </location>
</feature>
<gene>
    <name evidence="2" type="ORF">PCC79_01465</name>
</gene>
<sequence>MPDRDDEYDAELAERGDDRAGLDDVDLDPLTDAADDLDEDDDDDDVDDEDEDDDYPDDATEDEIDLVVALYREEGVPSALALPVELANDLDGLIQELRRVPGDAGAIGVVAIENEFFVFVRVRGKVVQVLLSDSFAANDWPVARDVVDFLALDLPEDEDDSEPIGDLDLFADVGVSELEIEALCEDLDSEPLEVVEAIVEKLGYAKPYDRVAAEFDL</sequence>
<protein>
    <submittedName>
        <fullName evidence="2">tRNA adenosine deaminase-associated protein</fullName>
    </submittedName>
</protein>
<organism evidence="2 3">
    <name type="scientific">Propioniciclava soli</name>
    <dbReference type="NCBI Taxonomy" id="2775081"/>
    <lineage>
        <taxon>Bacteria</taxon>
        <taxon>Bacillati</taxon>
        <taxon>Actinomycetota</taxon>
        <taxon>Actinomycetes</taxon>
        <taxon>Propionibacteriales</taxon>
        <taxon>Propionibacteriaceae</taxon>
        <taxon>Propioniciclava</taxon>
    </lineage>
</organism>
<dbReference type="Proteomes" id="UP001434337">
    <property type="component" value="Chromosome"/>
</dbReference>
<name>A0ABZ3C9N1_9ACTN</name>
<keyword evidence="3" id="KW-1185">Reference proteome</keyword>
<reference evidence="2 3" key="1">
    <citation type="journal article" date="2023" name="Environ Microbiome">
        <title>A coral-associated actinobacterium mitigates coral bleaching under heat stress.</title>
        <authorList>
            <person name="Li J."/>
            <person name="Zou Y."/>
            <person name="Li Q."/>
            <person name="Zhang J."/>
            <person name="Bourne D.G."/>
            <person name="Lyu Y."/>
            <person name="Liu C."/>
            <person name="Zhang S."/>
        </authorList>
    </citation>
    <scope>NUCLEOTIDE SEQUENCE [LARGE SCALE GENOMIC DNA]</scope>
    <source>
        <strain evidence="2 3">SCSIO 13291</strain>
    </source>
</reference>
<dbReference type="RefSeq" id="WP_342372786.1">
    <property type="nucleotide sequence ID" value="NZ_CP115965.1"/>
</dbReference>
<dbReference type="EMBL" id="CP115965">
    <property type="protein sequence ID" value="WZW98909.1"/>
    <property type="molecule type" value="Genomic_DNA"/>
</dbReference>
<feature type="compositionally biased region" description="Basic and acidic residues" evidence="1">
    <location>
        <begin position="12"/>
        <end position="22"/>
    </location>
</feature>
<proteinExistence type="predicted"/>
<dbReference type="NCBIfam" id="TIGR03941">
    <property type="entry name" value="tRNA_deam_assoc"/>
    <property type="match status" value="1"/>
</dbReference>